<dbReference type="Proteomes" id="UP000279029">
    <property type="component" value="Chromosome"/>
</dbReference>
<keyword evidence="10 12" id="KW-0472">Membrane</keyword>
<dbReference type="Gene3D" id="3.40.1690.10">
    <property type="entry name" value="secretion proteins EscU"/>
    <property type="match status" value="1"/>
</dbReference>
<evidence type="ECO:0000313" key="15">
    <source>
        <dbReference type="Proteomes" id="UP000279029"/>
    </source>
</evidence>
<evidence type="ECO:0000256" key="5">
    <source>
        <dbReference type="ARBA" id="ARBA00022475"/>
    </source>
</evidence>
<reference evidence="14 15" key="1">
    <citation type="submission" date="2018-09" db="EMBL/GenBank/DDBJ databases">
        <authorList>
            <person name="Postec A."/>
        </authorList>
    </citation>
    <scope>NUCLEOTIDE SEQUENCE [LARGE SCALE GENOMIC DNA]</scope>
    <source>
        <strain evidence="14">70B-A</strain>
    </source>
</reference>
<comment type="function">
    <text evidence="12">Required for formation of the rod structure in the basal body of the flagellar apparatus. Together with FliI and FliH, may constitute the export apparatus of flagellin.</text>
</comment>
<evidence type="ECO:0000256" key="3">
    <source>
        <dbReference type="ARBA" id="ARBA00021622"/>
    </source>
</evidence>
<keyword evidence="11 12" id="KW-1006">Bacterial flagellum protein export</keyword>
<dbReference type="PANTHER" id="PTHR30531">
    <property type="entry name" value="FLAGELLAR BIOSYNTHETIC PROTEIN FLHB"/>
    <property type="match status" value="1"/>
</dbReference>
<keyword evidence="14" id="KW-0282">Flagellum</keyword>
<dbReference type="InterPro" id="IPR006136">
    <property type="entry name" value="FlhB"/>
</dbReference>
<keyword evidence="5 12" id="KW-1003">Cell membrane</keyword>
<evidence type="ECO:0000256" key="13">
    <source>
        <dbReference type="SAM" id="MobiDB-lite"/>
    </source>
</evidence>
<dbReference type="SUPFAM" id="SSF160544">
    <property type="entry name" value="EscU C-terminal domain-like"/>
    <property type="match status" value="1"/>
</dbReference>
<feature type="region of interest" description="Disordered" evidence="13">
    <location>
        <begin position="18"/>
        <end position="45"/>
    </location>
</feature>
<comment type="similarity">
    <text evidence="2 12">Belongs to the type III secretion exporter family.</text>
</comment>
<dbReference type="PANTHER" id="PTHR30531:SF12">
    <property type="entry name" value="FLAGELLAR BIOSYNTHETIC PROTEIN FLHB"/>
    <property type="match status" value="1"/>
</dbReference>
<evidence type="ECO:0000256" key="8">
    <source>
        <dbReference type="ARBA" id="ARBA00022927"/>
    </source>
</evidence>
<feature type="compositionally biased region" description="Basic and acidic residues" evidence="13">
    <location>
        <begin position="26"/>
        <end position="44"/>
    </location>
</feature>
<evidence type="ECO:0000256" key="1">
    <source>
        <dbReference type="ARBA" id="ARBA00004651"/>
    </source>
</evidence>
<dbReference type="InterPro" id="IPR029025">
    <property type="entry name" value="T3SS_substrate_exporter_C"/>
</dbReference>
<sequence>MMNDKNRCTRLPMNLQLFAEGGGGGEKTEQATPRKKEKAREEGQVAKSNEITTTFMLVIMFASIKILGPNIIERTIKLTEELTNLFGTREITPDFAKSLMQHVLIEGAFMIVPLCMISFLVAFLANLFQVGWKPNMKPMQPKLSNISPISGLKRMFSLKTVIELIKSIIKIVIILTIVYFSLREYENLIYLFYELPVLETYALIMDIALDIGIHIGMFFMIVAVIDFIYQKFSLAKKLKMSKQEIKDEYKLSEGNPEIKSKIKQRMREASMRRMMQDLPKADVVITNPTHFAVAIKYDEDTFGAPYVLAKGADIMAGRIKAKASELNIQIVENKPLARTLYYTVEIGDEVPPELYQTVAEVLAFVYNLKNSQKEGARV</sequence>
<dbReference type="InterPro" id="IPR006135">
    <property type="entry name" value="T3SS_substrate_exporter"/>
</dbReference>
<dbReference type="Gene3D" id="6.10.250.2080">
    <property type="match status" value="1"/>
</dbReference>
<keyword evidence="14" id="KW-0966">Cell projection</keyword>
<keyword evidence="7 12" id="KW-1005">Bacterial flagellum biogenesis</keyword>
<evidence type="ECO:0000256" key="9">
    <source>
        <dbReference type="ARBA" id="ARBA00022989"/>
    </source>
</evidence>
<feature type="transmembrane region" description="Helical" evidence="12">
    <location>
        <begin position="108"/>
        <end position="132"/>
    </location>
</feature>
<gene>
    <name evidence="12 14" type="primary">flhB</name>
    <name evidence="14" type="ORF">PATL70BA_0451</name>
</gene>
<evidence type="ECO:0000256" key="4">
    <source>
        <dbReference type="ARBA" id="ARBA00022448"/>
    </source>
</evidence>
<name>A0A3P7NTY8_9FIRM</name>
<evidence type="ECO:0000256" key="11">
    <source>
        <dbReference type="ARBA" id="ARBA00023225"/>
    </source>
</evidence>
<keyword evidence="8 12" id="KW-0653">Protein transport</keyword>
<dbReference type="GO" id="GO:0044780">
    <property type="term" value="P:bacterial-type flagellum assembly"/>
    <property type="evidence" value="ECO:0007669"/>
    <property type="project" value="InterPro"/>
</dbReference>
<dbReference type="AlphaFoldDB" id="A0A3P7NTY8"/>
<comment type="caution">
    <text evidence="12">Lacks conserved residue(s) required for the propagation of feature annotation.</text>
</comment>
<dbReference type="NCBIfam" id="TIGR00328">
    <property type="entry name" value="flhB"/>
    <property type="match status" value="1"/>
</dbReference>
<keyword evidence="14" id="KW-0969">Cilium</keyword>
<keyword evidence="9 12" id="KW-1133">Transmembrane helix</keyword>
<organism evidence="14 15">
    <name type="scientific">Petrocella atlantisensis</name>
    <dbReference type="NCBI Taxonomy" id="2173034"/>
    <lineage>
        <taxon>Bacteria</taxon>
        <taxon>Bacillati</taxon>
        <taxon>Bacillota</taxon>
        <taxon>Clostridia</taxon>
        <taxon>Lachnospirales</taxon>
        <taxon>Vallitaleaceae</taxon>
        <taxon>Petrocella</taxon>
    </lineage>
</organism>
<accession>A0A3P7NTY8</accession>
<dbReference type="PRINTS" id="PR00950">
    <property type="entry name" value="TYPE3IMSPROT"/>
</dbReference>
<evidence type="ECO:0000256" key="10">
    <source>
        <dbReference type="ARBA" id="ARBA00023136"/>
    </source>
</evidence>
<dbReference type="Pfam" id="PF01312">
    <property type="entry name" value="Bac_export_2"/>
    <property type="match status" value="1"/>
</dbReference>
<keyword evidence="4 12" id="KW-0813">Transport</keyword>
<evidence type="ECO:0000256" key="2">
    <source>
        <dbReference type="ARBA" id="ARBA00010690"/>
    </source>
</evidence>
<feature type="transmembrane region" description="Helical" evidence="12">
    <location>
        <begin position="164"/>
        <end position="182"/>
    </location>
</feature>
<evidence type="ECO:0000256" key="7">
    <source>
        <dbReference type="ARBA" id="ARBA00022795"/>
    </source>
</evidence>
<evidence type="ECO:0000256" key="12">
    <source>
        <dbReference type="RuleBase" id="RU364091"/>
    </source>
</evidence>
<evidence type="ECO:0000313" key="14">
    <source>
        <dbReference type="EMBL" id="VDN46305.1"/>
    </source>
</evidence>
<comment type="subcellular location">
    <subcellularLocation>
        <location evidence="1">Cell membrane</location>
        <topology evidence="1">Multi-pass membrane protein</topology>
    </subcellularLocation>
</comment>
<dbReference type="RefSeq" id="WP_243115952.1">
    <property type="nucleotide sequence ID" value="NZ_LR130778.1"/>
</dbReference>
<dbReference type="EMBL" id="LR130778">
    <property type="protein sequence ID" value="VDN46305.1"/>
    <property type="molecule type" value="Genomic_DNA"/>
</dbReference>
<proteinExistence type="inferred from homology"/>
<keyword evidence="6 12" id="KW-0812">Transmembrane</keyword>
<feature type="transmembrane region" description="Helical" evidence="12">
    <location>
        <begin position="202"/>
        <end position="229"/>
    </location>
</feature>
<evidence type="ECO:0000256" key="6">
    <source>
        <dbReference type="ARBA" id="ARBA00022692"/>
    </source>
</evidence>
<protein>
    <recommendedName>
        <fullName evidence="3 12">Flagellar biosynthetic protein FlhB</fullName>
    </recommendedName>
</protein>
<keyword evidence="15" id="KW-1185">Reference proteome</keyword>
<dbReference type="GO" id="GO:0009306">
    <property type="term" value="P:protein secretion"/>
    <property type="evidence" value="ECO:0007669"/>
    <property type="project" value="InterPro"/>
</dbReference>
<dbReference type="GO" id="GO:0005886">
    <property type="term" value="C:plasma membrane"/>
    <property type="evidence" value="ECO:0007669"/>
    <property type="project" value="UniProtKB-SubCell"/>
</dbReference>
<dbReference type="KEGG" id="cbar:PATL70BA_0451"/>